<feature type="compositionally biased region" description="Polar residues" evidence="1">
    <location>
        <begin position="12"/>
        <end position="21"/>
    </location>
</feature>
<accession>Q8KCM6</accession>
<gene>
    <name evidence="2" type="ordered locus">CT1388</name>
</gene>
<evidence type="ECO:0000256" key="1">
    <source>
        <dbReference type="SAM" id="MobiDB-lite"/>
    </source>
</evidence>
<organism evidence="2 3">
    <name type="scientific">Chlorobaculum tepidum (strain ATCC 49652 / DSM 12025 / NBRC 103806 / TLS)</name>
    <name type="common">Chlorobium tepidum</name>
    <dbReference type="NCBI Taxonomy" id="194439"/>
    <lineage>
        <taxon>Bacteria</taxon>
        <taxon>Pseudomonadati</taxon>
        <taxon>Chlorobiota</taxon>
        <taxon>Chlorobiia</taxon>
        <taxon>Chlorobiales</taxon>
        <taxon>Chlorobiaceae</taxon>
        <taxon>Chlorobaculum</taxon>
    </lineage>
</organism>
<feature type="compositionally biased region" description="Basic and acidic residues" evidence="1">
    <location>
        <begin position="24"/>
        <end position="33"/>
    </location>
</feature>
<dbReference type="Proteomes" id="UP000001007">
    <property type="component" value="Chromosome"/>
</dbReference>
<dbReference type="AlphaFoldDB" id="Q8KCM6"/>
<sequence>MLTCAKRGLSGARSNAETVQSAGLKEERFERFVAKTGSNRADKPIPANKTRRHEAPGKS</sequence>
<dbReference type="EMBL" id="AE006470">
    <property type="protein sequence ID" value="AAM72617.1"/>
    <property type="molecule type" value="Genomic_DNA"/>
</dbReference>
<reference evidence="2 3" key="1">
    <citation type="journal article" date="2002" name="Proc. Natl. Acad. Sci. U.S.A.">
        <title>The complete genome sequence of Chlorobium tepidum TLS, a photosynthetic, anaerobic, green-sulfur bacterium.</title>
        <authorList>
            <person name="Eisen J.A."/>
            <person name="Nelson K.E."/>
            <person name="Paulsen I.T."/>
            <person name="Heidelberg J.F."/>
            <person name="Wu M."/>
            <person name="Dodson R.J."/>
            <person name="Deboy R."/>
            <person name="Gwinn M.L."/>
            <person name="Nelson W.C."/>
            <person name="Haft D.H."/>
            <person name="Hickey E.K."/>
            <person name="Peterson J.D."/>
            <person name="Durkin A.S."/>
            <person name="Kolonay J.L."/>
            <person name="Yang F."/>
            <person name="Holt I."/>
            <person name="Umayam L.A."/>
            <person name="Mason T."/>
            <person name="Brenner M."/>
            <person name="Shea T.P."/>
            <person name="Parksey D."/>
            <person name="Nierman W.C."/>
            <person name="Feldblyum T.V."/>
            <person name="Hansen C.L."/>
            <person name="Craven M.B."/>
            <person name="Radune D."/>
            <person name="Vamathevan J."/>
            <person name="Khouri H."/>
            <person name="White O."/>
            <person name="Gruber T.M."/>
            <person name="Ketchum K.A."/>
            <person name="Venter J.C."/>
            <person name="Tettelin H."/>
            <person name="Bryant D.A."/>
            <person name="Fraser C.M."/>
        </authorList>
    </citation>
    <scope>NUCLEOTIDE SEQUENCE [LARGE SCALE GENOMIC DNA]</scope>
    <source>
        <strain evidence="3">ATCC 49652 / DSM 12025 / NBRC 103806 / TLS</strain>
    </source>
</reference>
<evidence type="ECO:0000313" key="2">
    <source>
        <dbReference type="EMBL" id="AAM72617.1"/>
    </source>
</evidence>
<protein>
    <submittedName>
        <fullName evidence="2">Uncharacterized protein</fullName>
    </submittedName>
</protein>
<dbReference type="EnsemblBacteria" id="AAM72617">
    <property type="protein sequence ID" value="AAM72617"/>
    <property type="gene ID" value="CT1388"/>
</dbReference>
<dbReference type="HOGENOM" id="CLU_2951909_0_0_10"/>
<proteinExistence type="predicted"/>
<evidence type="ECO:0000313" key="3">
    <source>
        <dbReference type="Proteomes" id="UP000001007"/>
    </source>
</evidence>
<dbReference type="KEGG" id="cte:CT1388"/>
<name>Q8KCM6_CHLTE</name>
<feature type="region of interest" description="Disordered" evidence="1">
    <location>
        <begin position="1"/>
        <end position="59"/>
    </location>
</feature>
<keyword evidence="3" id="KW-1185">Reference proteome</keyword>